<dbReference type="AlphaFoldDB" id="A0A6P4CDM4"/>
<protein>
    <submittedName>
        <fullName evidence="4">Uncharacterized protein LOC107474263</fullName>
    </submittedName>
</protein>
<proteinExistence type="predicted"/>
<evidence type="ECO:0000256" key="1">
    <source>
        <dbReference type="SAM" id="Coils"/>
    </source>
</evidence>
<feature type="region of interest" description="Disordered" evidence="2">
    <location>
        <begin position="24"/>
        <end position="86"/>
    </location>
</feature>
<reference evidence="3" key="1">
    <citation type="journal article" date="2016" name="Nat. Genet.">
        <title>The genome sequences of Arachis duranensis and Arachis ipaensis, the diploid ancestors of cultivated peanut.</title>
        <authorList>
            <person name="Bertioli D.J."/>
            <person name="Cannon S.B."/>
            <person name="Froenicke L."/>
            <person name="Huang G."/>
            <person name="Farmer A.D."/>
            <person name="Cannon E.K."/>
            <person name="Liu X."/>
            <person name="Gao D."/>
            <person name="Clevenger J."/>
            <person name="Dash S."/>
            <person name="Ren L."/>
            <person name="Moretzsohn M.C."/>
            <person name="Shirasawa K."/>
            <person name="Huang W."/>
            <person name="Vidigal B."/>
            <person name="Abernathy B."/>
            <person name="Chu Y."/>
            <person name="Niederhuth C.E."/>
            <person name="Umale P."/>
            <person name="Araujo A.C."/>
            <person name="Kozik A."/>
            <person name="Kim K.D."/>
            <person name="Burow M.D."/>
            <person name="Varshney R.K."/>
            <person name="Wang X."/>
            <person name="Zhang X."/>
            <person name="Barkley N."/>
            <person name="Guimaraes P.M."/>
            <person name="Isobe S."/>
            <person name="Guo B."/>
            <person name="Liao B."/>
            <person name="Stalker H.T."/>
            <person name="Schmitz R.J."/>
            <person name="Scheffler B.E."/>
            <person name="Leal-Bertioli S.C."/>
            <person name="Xun X."/>
            <person name="Jackson S.A."/>
            <person name="Michelmore R."/>
            <person name="Ozias-Akins P."/>
        </authorList>
    </citation>
    <scope>NUCLEOTIDE SEQUENCE [LARGE SCALE GENOMIC DNA]</scope>
    <source>
        <strain evidence="3">cv. V14167</strain>
    </source>
</reference>
<evidence type="ECO:0000256" key="2">
    <source>
        <dbReference type="SAM" id="MobiDB-lite"/>
    </source>
</evidence>
<evidence type="ECO:0000313" key="3">
    <source>
        <dbReference type="Proteomes" id="UP000515211"/>
    </source>
</evidence>
<accession>A0A6P4CDM4</accession>
<dbReference type="Proteomes" id="UP000515211">
    <property type="component" value="Chromosome 2"/>
</dbReference>
<name>A0A6P4CDM4_ARADU</name>
<reference evidence="4" key="2">
    <citation type="submission" date="2025-08" db="UniProtKB">
        <authorList>
            <consortium name="RefSeq"/>
        </authorList>
    </citation>
    <scope>IDENTIFICATION</scope>
    <source>
        <tissue evidence="4">Whole plant</tissue>
    </source>
</reference>
<sequence>MVHCLVQCGDINVHEIIAEGIQDSAEKNDPGARLCYPPAQQQRRPQIGKRTAQEEPHQEEPHQEELHQEKPQQTGYQQEGQYDPTNINLFHIQGAIEDLPRRYMEGQEQQLHVQSQRIDRQEELLSGWMDQQREWQKQQMELQQEHYSQLTQAINQVTERQESQDKHLQELNQRQIA</sequence>
<feature type="compositionally biased region" description="Polar residues" evidence="2">
    <location>
        <begin position="74"/>
        <end position="86"/>
    </location>
</feature>
<dbReference type="KEGG" id="adu:107474263"/>
<keyword evidence="1" id="KW-0175">Coiled coil</keyword>
<feature type="coiled-coil region" evidence="1">
    <location>
        <begin position="104"/>
        <end position="174"/>
    </location>
</feature>
<dbReference type="GeneID" id="107474263"/>
<keyword evidence="3" id="KW-1185">Reference proteome</keyword>
<feature type="compositionally biased region" description="Basic and acidic residues" evidence="2">
    <location>
        <begin position="51"/>
        <end position="70"/>
    </location>
</feature>
<evidence type="ECO:0000313" key="4">
    <source>
        <dbReference type="RefSeq" id="XP_015949353.1"/>
    </source>
</evidence>
<gene>
    <name evidence="4" type="primary">LOC107474263</name>
</gene>
<organism evidence="3 4">
    <name type="scientific">Arachis duranensis</name>
    <name type="common">Wild peanut</name>
    <dbReference type="NCBI Taxonomy" id="130453"/>
    <lineage>
        <taxon>Eukaryota</taxon>
        <taxon>Viridiplantae</taxon>
        <taxon>Streptophyta</taxon>
        <taxon>Embryophyta</taxon>
        <taxon>Tracheophyta</taxon>
        <taxon>Spermatophyta</taxon>
        <taxon>Magnoliopsida</taxon>
        <taxon>eudicotyledons</taxon>
        <taxon>Gunneridae</taxon>
        <taxon>Pentapetalae</taxon>
        <taxon>rosids</taxon>
        <taxon>fabids</taxon>
        <taxon>Fabales</taxon>
        <taxon>Fabaceae</taxon>
        <taxon>Papilionoideae</taxon>
        <taxon>50 kb inversion clade</taxon>
        <taxon>dalbergioids sensu lato</taxon>
        <taxon>Dalbergieae</taxon>
        <taxon>Pterocarpus clade</taxon>
        <taxon>Arachis</taxon>
    </lineage>
</organism>
<dbReference type="RefSeq" id="XP_015949353.1">
    <property type="nucleotide sequence ID" value="XM_016093867.1"/>
</dbReference>